<dbReference type="InterPro" id="IPR036465">
    <property type="entry name" value="vWFA_dom_sf"/>
</dbReference>
<evidence type="ECO:0000256" key="22">
    <source>
        <dbReference type="ARBA" id="ARBA00023273"/>
    </source>
</evidence>
<dbReference type="PROSITE" id="PS52047">
    <property type="entry name" value="I_EGF_2"/>
    <property type="match status" value="4"/>
</dbReference>
<dbReference type="GO" id="GO:0032369">
    <property type="term" value="P:negative regulation of lipid transport"/>
    <property type="evidence" value="ECO:0007669"/>
    <property type="project" value="Ensembl"/>
</dbReference>
<dbReference type="GO" id="GO:0048333">
    <property type="term" value="P:mesodermal cell differentiation"/>
    <property type="evidence" value="ECO:0007669"/>
    <property type="project" value="Ensembl"/>
</dbReference>
<dbReference type="GO" id="GO:0050919">
    <property type="term" value="P:negative chemotaxis"/>
    <property type="evidence" value="ECO:0007669"/>
    <property type="project" value="Ensembl"/>
</dbReference>
<dbReference type="InterPro" id="IPR057243">
    <property type="entry name" value="Integrin_I-EGF_CS"/>
</dbReference>
<dbReference type="GO" id="GO:0046718">
    <property type="term" value="P:symbiont entry into host cell"/>
    <property type="evidence" value="ECO:0007669"/>
    <property type="project" value="Ensembl"/>
</dbReference>
<dbReference type="GO" id="GO:0033627">
    <property type="term" value="P:cell adhesion mediated by integrin"/>
    <property type="evidence" value="ECO:0007669"/>
    <property type="project" value="Ensembl"/>
</dbReference>
<feature type="domain" description="PSI" evidence="29">
    <location>
        <begin position="23"/>
        <end position="69"/>
    </location>
</feature>
<dbReference type="GO" id="GO:0032587">
    <property type="term" value="C:ruffle membrane"/>
    <property type="evidence" value="ECO:0007669"/>
    <property type="project" value="Ensembl"/>
</dbReference>
<dbReference type="GO" id="GO:0050840">
    <property type="term" value="F:extracellular matrix binding"/>
    <property type="evidence" value="ECO:0007669"/>
    <property type="project" value="Ensembl"/>
</dbReference>
<dbReference type="GO" id="GO:0001968">
    <property type="term" value="F:fibronectin binding"/>
    <property type="evidence" value="ECO:0007669"/>
    <property type="project" value="Ensembl"/>
</dbReference>
<dbReference type="SUPFAM" id="SSF57196">
    <property type="entry name" value="EGF/Laminin"/>
    <property type="match status" value="2"/>
</dbReference>
<name>U3I9X7_ANAPP</name>
<dbReference type="InterPro" id="IPR057073">
    <property type="entry name" value="EGF_integrin_2"/>
</dbReference>
<dbReference type="GO" id="GO:0010745">
    <property type="term" value="P:negative regulation of macrophage derived foam cell differentiation"/>
    <property type="evidence" value="ECO:0007669"/>
    <property type="project" value="Ensembl"/>
</dbReference>
<evidence type="ECO:0000256" key="3">
    <source>
        <dbReference type="ARBA" id="ARBA00007449"/>
    </source>
</evidence>
<evidence type="ECO:0000256" key="17">
    <source>
        <dbReference type="ARBA" id="ARBA00023037"/>
    </source>
</evidence>
<dbReference type="GO" id="GO:0031258">
    <property type="term" value="C:lamellipodium membrane"/>
    <property type="evidence" value="ECO:0007669"/>
    <property type="project" value="UniProtKB-SubCell"/>
</dbReference>
<dbReference type="GO" id="GO:0036120">
    <property type="term" value="P:cellular response to platelet-derived growth factor stimulus"/>
    <property type="evidence" value="ECO:0007669"/>
    <property type="project" value="Ensembl"/>
</dbReference>
<dbReference type="GO" id="GO:0045124">
    <property type="term" value="P:regulation of bone resorption"/>
    <property type="evidence" value="ECO:0007669"/>
    <property type="project" value="UniProtKB-ARBA"/>
</dbReference>
<dbReference type="GO" id="GO:0002020">
    <property type="term" value="F:protease binding"/>
    <property type="evidence" value="ECO:0007669"/>
    <property type="project" value="Ensembl"/>
</dbReference>
<dbReference type="InterPro" id="IPR032695">
    <property type="entry name" value="Integrin_dom_sf"/>
</dbReference>
<dbReference type="InterPro" id="IPR012896">
    <property type="entry name" value="Integrin_bsu_tail"/>
</dbReference>
<feature type="region of interest" description="Disordered" evidence="25">
    <location>
        <begin position="939"/>
        <end position="1055"/>
    </location>
</feature>
<dbReference type="Pfam" id="PF23105">
    <property type="entry name" value="EGF_integrin"/>
    <property type="match status" value="1"/>
</dbReference>
<keyword evidence="17 24" id="KW-0401">Integrin</keyword>
<dbReference type="SUPFAM" id="SSF69687">
    <property type="entry name" value="Integrin beta tail domain"/>
    <property type="match status" value="1"/>
</dbReference>
<dbReference type="GO" id="GO:0031994">
    <property type="term" value="F:insulin-like growth factor I binding"/>
    <property type="evidence" value="ECO:0007669"/>
    <property type="project" value="Ensembl"/>
</dbReference>
<dbReference type="Gene3D" id="2.60.40.1510">
    <property type="entry name" value="ntegrin, alpha v. Chain A, domain 3"/>
    <property type="match status" value="1"/>
</dbReference>
<dbReference type="PROSITE" id="PS00243">
    <property type="entry name" value="I_EGF_1"/>
    <property type="match status" value="1"/>
</dbReference>
<keyword evidence="12" id="KW-0460">Magnesium</keyword>
<evidence type="ECO:0000313" key="33">
    <source>
        <dbReference type="Proteomes" id="UP000016666"/>
    </source>
</evidence>
<dbReference type="FunFam" id="2.60.40.1510:FF:000004">
    <property type="entry name" value="Integrin beta"/>
    <property type="match status" value="1"/>
</dbReference>
<keyword evidence="7 24" id="KW-0812">Transmembrane</keyword>
<dbReference type="SMART" id="SM01241">
    <property type="entry name" value="Integrin_b_cyt"/>
    <property type="match status" value="1"/>
</dbReference>
<dbReference type="GO" id="GO:0045211">
    <property type="term" value="C:postsynaptic membrane"/>
    <property type="evidence" value="ECO:0007669"/>
    <property type="project" value="UniProtKB-SubCell"/>
</dbReference>
<feature type="region of interest" description="Disordered" evidence="25">
    <location>
        <begin position="82"/>
        <end position="104"/>
    </location>
</feature>
<dbReference type="InterPro" id="IPR014836">
    <property type="entry name" value="Integrin_bsu_cyt_dom"/>
</dbReference>
<dbReference type="GO" id="GO:0035866">
    <property type="term" value="C:alphav-beta3 integrin-PKCalpha complex"/>
    <property type="evidence" value="ECO:0007669"/>
    <property type="project" value="Ensembl"/>
</dbReference>
<proteinExistence type="inferred from homology"/>
<dbReference type="Pfam" id="PF07974">
    <property type="entry name" value="EGF_2"/>
    <property type="match status" value="2"/>
</dbReference>
<dbReference type="AlphaFoldDB" id="U3I9X7"/>
<feature type="region of interest" description="Disordered" evidence="25">
    <location>
        <begin position="859"/>
        <end position="884"/>
    </location>
</feature>
<evidence type="ECO:0000256" key="6">
    <source>
        <dbReference type="ARBA" id="ARBA00022553"/>
    </source>
</evidence>
<keyword evidence="11" id="KW-0106">Calcium</keyword>
<evidence type="ECO:0000313" key="32">
    <source>
        <dbReference type="Ensembl" id="ENSAPLP00000004048.2"/>
    </source>
</evidence>
<dbReference type="GO" id="GO:0031528">
    <property type="term" value="C:microvillus membrane"/>
    <property type="evidence" value="ECO:0007669"/>
    <property type="project" value="Ensembl"/>
</dbReference>
<dbReference type="Gene3D" id="3.40.50.410">
    <property type="entry name" value="von Willebrand factor, type A domain"/>
    <property type="match status" value="1"/>
</dbReference>
<keyword evidence="6" id="KW-0597">Phosphoprotein</keyword>
<dbReference type="Pfam" id="PF00362">
    <property type="entry name" value="Integrin_beta"/>
    <property type="match status" value="1"/>
</dbReference>
<dbReference type="GO" id="GO:0033690">
    <property type="term" value="P:positive regulation of osteoblast proliferation"/>
    <property type="evidence" value="ECO:0007669"/>
    <property type="project" value="Ensembl"/>
</dbReference>
<dbReference type="GeneTree" id="ENSGT01150000286919"/>
<evidence type="ECO:0000259" key="30">
    <source>
        <dbReference type="SMART" id="SM01241"/>
    </source>
</evidence>
<keyword evidence="4" id="KW-1003">Cell membrane</keyword>
<dbReference type="FunFam" id="1.20.5.100:FF:000002">
    <property type="entry name" value="Integrin beta"/>
    <property type="match status" value="1"/>
</dbReference>
<comment type="subcellular location">
    <subcellularLocation>
        <location evidence="2">Cell junction</location>
    </subcellularLocation>
    <subcellularLocation>
        <location evidence="24">Cell membrane</location>
        <topology evidence="24">Single-pass type I membrane protein</topology>
    </subcellularLocation>
    <subcellularLocation>
        <location evidence="1">Cell projection</location>
        <location evidence="1">Lamellipodium membrane</location>
    </subcellularLocation>
    <subcellularLocation>
        <location evidence="23">Postsynaptic cell membrane</location>
        <topology evidence="23">Single-pass type I membrane protein</topology>
    </subcellularLocation>
</comment>
<dbReference type="GO" id="GO:0010989">
    <property type="term" value="P:negative regulation of low-density lipoprotein particle clearance"/>
    <property type="evidence" value="ECO:0007669"/>
    <property type="project" value="Ensembl"/>
</dbReference>
<evidence type="ECO:0000256" key="10">
    <source>
        <dbReference type="ARBA" id="ARBA00022737"/>
    </source>
</evidence>
<evidence type="ECO:0000256" key="13">
    <source>
        <dbReference type="ARBA" id="ARBA00022889"/>
    </source>
</evidence>
<dbReference type="GO" id="GO:0016324">
    <property type="term" value="C:apical plasma membrane"/>
    <property type="evidence" value="ECO:0007669"/>
    <property type="project" value="Ensembl"/>
</dbReference>
<feature type="domain" description="Integrin beta subunit VWA" evidence="28">
    <location>
        <begin position="31"/>
        <end position="453"/>
    </location>
</feature>
<dbReference type="InterPro" id="IPR002369">
    <property type="entry name" value="Integrin_bsu_VWA"/>
</dbReference>
<dbReference type="Pfam" id="PF07965">
    <property type="entry name" value="Integrin_B_tail"/>
    <property type="match status" value="1"/>
</dbReference>
<dbReference type="GO" id="GO:0007229">
    <property type="term" value="P:integrin-mediated signaling pathway"/>
    <property type="evidence" value="ECO:0007669"/>
    <property type="project" value="UniProtKB-KW"/>
</dbReference>
<evidence type="ECO:0000259" key="29">
    <source>
        <dbReference type="SMART" id="SM00423"/>
    </source>
</evidence>
<dbReference type="GO" id="GO:0010763">
    <property type="term" value="P:positive regulation of fibroblast migration"/>
    <property type="evidence" value="ECO:0007669"/>
    <property type="project" value="Ensembl"/>
</dbReference>
<dbReference type="InterPro" id="IPR036349">
    <property type="entry name" value="Integrin_bsu_tail_dom_sf"/>
</dbReference>
<evidence type="ECO:0000256" key="14">
    <source>
        <dbReference type="ARBA" id="ARBA00022949"/>
    </source>
</evidence>
<dbReference type="GO" id="GO:0070442">
    <property type="term" value="C:integrin alphaIIb-beta3 complex"/>
    <property type="evidence" value="ECO:0007669"/>
    <property type="project" value="Ensembl"/>
</dbReference>
<dbReference type="GO" id="GO:0051611">
    <property type="term" value="P:regulation of serotonin uptake"/>
    <property type="evidence" value="ECO:0007669"/>
    <property type="project" value="Ensembl"/>
</dbReference>
<dbReference type="GO" id="GO:0038132">
    <property type="term" value="F:neuregulin binding"/>
    <property type="evidence" value="ECO:0007669"/>
    <property type="project" value="Ensembl"/>
</dbReference>
<dbReference type="GO" id="GO:0032880">
    <property type="term" value="P:regulation of protein localization"/>
    <property type="evidence" value="ECO:0007669"/>
    <property type="project" value="Ensembl"/>
</dbReference>
<evidence type="ECO:0000256" key="26">
    <source>
        <dbReference type="SAM" id="Phobius"/>
    </source>
</evidence>
<dbReference type="GO" id="GO:0005925">
    <property type="term" value="C:focal adhesion"/>
    <property type="evidence" value="ECO:0007669"/>
    <property type="project" value="Ensembl"/>
</dbReference>
<dbReference type="GO" id="GO:0014909">
    <property type="term" value="P:smooth muscle cell migration"/>
    <property type="evidence" value="ECO:0007669"/>
    <property type="project" value="Ensembl"/>
</dbReference>
<sequence>MGKLRIALGILVLCAAGSWGGNICTTRGVNSCKQCLAVSPLCAWCSAKTMDQSSPRCDLLANLLQNGCRRDLIEFPTSSVTIQEDRPLSDKGSGGSTTTQMRPQRIELKLRPDDSQIFQVQVRQVEDYPVDIYYLMDLSNSMKDDLRNIQNLGTTLANEMRKLTSNLRIGFGAFVDKPISPYMYISPPEALKNPCYEIGETCLPMFGYKHVLSLTDEVTRFNEEVRKQSVSRNRDAPEGGFDAIIQATVCDKKIGWRNDASHLLVFTTDAKTHIALDGRLAGIVQPNDAECHIGQDNFYSASTTLDYPSLGLMTEKLSQKNINLIFAVTDTVVGLYQNYSELIPGTTVGTLSGDSSNVLQLIVDSYGKIRSKVELEVRDLPEELSLSFNATCLNDEVIPGLKSCMGLKIGDTVSFSIEAKVRGCPQERQKSFTIKPVGFKDSLVVVVNFNCSCSCESQAETNSSFCSGGNGSLECGVCRCNPGRLGSHCECSEEEYNPSQQDNCSPRPGQPHCSQRGECICGQCVCHSSDFGKVTGKYCECDDFSCVRFKGQMCSGHGTCKCGDCVCNSDWTGDYCNCTTRTDTCMSSNGLVCSGHGSCVCGKCDCTQPGSYGDTCEKCPTCPDACTIKKDCVECKKFERGELVEQQSCSRMCRDEIETVQELGDRGKDAVNCTYKDENDCVVRFQYFEDSSGKSILYVIEEPDCPKGPDILVVLLSVMGAILLIGLAALLIWKLLITIHDRREFARFEEEKARAKWDTANNPLYKEATSTFTNITYRGNMAPLCPLTTLEAEIQPGGVQGVTGRWPPCRESVSRCTILTAEVYPPRQVECRTHVSKEDKAIQVRVGSAAPRASCWERTRPPKAMCPSPRRGTRSPRDAAGSGSWLGRALATAEHPGSMPRMVATRSLRLPSWAQPTRCLTTWVLLAPDTPVLGSVTEATAPTAREEGRKQGREQQPGPASAASLSGQQCPGGLPPGSGAHSPQHPQGHCRSPGQVTGMVTGITPGVNPGPQSRGTGAQCGNVPQEEEQPRVRPVPKSQQRRVCRAGSGCAGDRR</sequence>
<organism evidence="32 33">
    <name type="scientific">Anas platyrhynchos platyrhynchos</name>
    <name type="common">Northern mallard</name>
    <dbReference type="NCBI Taxonomy" id="8840"/>
    <lineage>
        <taxon>Eukaryota</taxon>
        <taxon>Metazoa</taxon>
        <taxon>Chordata</taxon>
        <taxon>Craniata</taxon>
        <taxon>Vertebrata</taxon>
        <taxon>Euteleostomi</taxon>
        <taxon>Archelosauria</taxon>
        <taxon>Archosauria</taxon>
        <taxon>Dinosauria</taxon>
        <taxon>Saurischia</taxon>
        <taxon>Theropoda</taxon>
        <taxon>Coelurosauria</taxon>
        <taxon>Aves</taxon>
        <taxon>Neognathae</taxon>
        <taxon>Galloanserae</taxon>
        <taxon>Anseriformes</taxon>
        <taxon>Anatidae</taxon>
        <taxon>Anatinae</taxon>
        <taxon>Anas</taxon>
    </lineage>
</organism>
<dbReference type="GO" id="GO:0035868">
    <property type="term" value="C:alphav-beta3 integrin-HMGB1 complex"/>
    <property type="evidence" value="ECO:0007669"/>
    <property type="project" value="Ensembl"/>
</dbReference>
<dbReference type="InterPro" id="IPR013111">
    <property type="entry name" value="EGF_extracell"/>
</dbReference>
<keyword evidence="15 26" id="KW-1133">Transmembrane helix</keyword>
<keyword evidence="18 26" id="KW-0472">Membrane</keyword>
<evidence type="ECO:0000256" key="8">
    <source>
        <dbReference type="ARBA" id="ARBA00022723"/>
    </source>
</evidence>
<evidence type="ECO:0000256" key="5">
    <source>
        <dbReference type="ARBA" id="ARBA00022536"/>
    </source>
</evidence>
<dbReference type="GO" id="GO:0098978">
    <property type="term" value="C:glutamatergic synapse"/>
    <property type="evidence" value="ECO:0007669"/>
    <property type="project" value="Ensembl"/>
</dbReference>
<keyword evidence="19" id="KW-1015">Disulfide bond</keyword>
<keyword evidence="9 27" id="KW-0732">Signal</keyword>
<dbReference type="GO" id="GO:0042802">
    <property type="term" value="F:identical protein binding"/>
    <property type="evidence" value="ECO:0007669"/>
    <property type="project" value="Ensembl"/>
</dbReference>
<evidence type="ECO:0000256" key="15">
    <source>
        <dbReference type="ARBA" id="ARBA00022989"/>
    </source>
</evidence>
<dbReference type="FunFam" id="4.10.1240.30:FF:000001">
    <property type="entry name" value="Integrin beta"/>
    <property type="match status" value="1"/>
</dbReference>
<dbReference type="GO" id="GO:0038027">
    <property type="term" value="P:apolipoprotein A-I-mediated signaling pathway"/>
    <property type="evidence" value="ECO:0007669"/>
    <property type="project" value="Ensembl"/>
</dbReference>
<dbReference type="GO" id="GO:2000406">
    <property type="term" value="P:positive regulation of T cell migration"/>
    <property type="evidence" value="ECO:0007669"/>
    <property type="project" value="Ensembl"/>
</dbReference>
<accession>U3I9X7</accession>
<dbReference type="GO" id="GO:0050748">
    <property type="term" value="P:negative regulation of lipoprotein metabolic process"/>
    <property type="evidence" value="ECO:0007669"/>
    <property type="project" value="Ensembl"/>
</dbReference>
<evidence type="ECO:0000256" key="23">
    <source>
        <dbReference type="ARBA" id="ARBA00035006"/>
    </source>
</evidence>
<dbReference type="Ensembl" id="ENSAPLT00000004655.2">
    <property type="protein sequence ID" value="ENSAPLP00000004048.2"/>
    <property type="gene ID" value="ENSAPLG00000004489.2"/>
</dbReference>
<evidence type="ECO:0000256" key="4">
    <source>
        <dbReference type="ARBA" id="ARBA00022475"/>
    </source>
</evidence>
<dbReference type="SMART" id="SM01242">
    <property type="entry name" value="Integrin_B_tail"/>
    <property type="match status" value="1"/>
</dbReference>
<dbReference type="GO" id="GO:0042470">
    <property type="term" value="C:melanosome"/>
    <property type="evidence" value="ECO:0007669"/>
    <property type="project" value="Ensembl"/>
</dbReference>
<dbReference type="Gene3D" id="2.10.25.10">
    <property type="entry name" value="Laminin"/>
    <property type="match status" value="3"/>
</dbReference>
<dbReference type="SMART" id="SM00187">
    <property type="entry name" value="INB"/>
    <property type="match status" value="1"/>
</dbReference>
<evidence type="ECO:0000256" key="19">
    <source>
        <dbReference type="ARBA" id="ARBA00023157"/>
    </source>
</evidence>
<dbReference type="GO" id="GO:0009897">
    <property type="term" value="C:external side of plasma membrane"/>
    <property type="evidence" value="ECO:0007669"/>
    <property type="project" value="Ensembl"/>
</dbReference>
<dbReference type="GO" id="GO:0071133">
    <property type="term" value="C:alpha9-beta1 integrin-ADAM8 complex"/>
    <property type="evidence" value="ECO:0007669"/>
    <property type="project" value="Ensembl"/>
</dbReference>
<dbReference type="Proteomes" id="UP000016666">
    <property type="component" value="Chromosome 28"/>
</dbReference>
<dbReference type="GO" id="GO:0017134">
    <property type="term" value="F:fibroblast growth factor binding"/>
    <property type="evidence" value="ECO:0007669"/>
    <property type="project" value="Ensembl"/>
</dbReference>
<evidence type="ECO:0000256" key="7">
    <source>
        <dbReference type="ARBA" id="ARBA00022692"/>
    </source>
</evidence>
<dbReference type="Gene3D" id="1.20.5.100">
    <property type="entry name" value="Cytochrome c1, transmembrane anchor, C-terminal"/>
    <property type="match status" value="1"/>
</dbReference>
<dbReference type="GO" id="GO:0043277">
    <property type="term" value="P:apoptotic cell clearance"/>
    <property type="evidence" value="ECO:0007669"/>
    <property type="project" value="Ensembl"/>
</dbReference>
<reference evidence="32 33" key="1">
    <citation type="submission" date="2017-10" db="EMBL/GenBank/DDBJ databases">
        <title>A new Pekin duck reference genome.</title>
        <authorList>
            <person name="Hou Z.-C."/>
            <person name="Zhou Z.-K."/>
            <person name="Zhu F."/>
            <person name="Hou S.-S."/>
        </authorList>
    </citation>
    <scope>NUCLEOTIDE SEQUENCE [LARGE SCALE GENOMIC DNA]</scope>
</reference>
<dbReference type="GO" id="GO:0003756">
    <property type="term" value="F:protein disulfide isomerase activity"/>
    <property type="evidence" value="ECO:0007669"/>
    <property type="project" value="Ensembl"/>
</dbReference>
<feature type="compositionally biased region" description="Basic and acidic residues" evidence="25">
    <location>
        <begin position="944"/>
        <end position="953"/>
    </location>
</feature>
<evidence type="ECO:0000256" key="1">
    <source>
        <dbReference type="ARBA" id="ARBA00004121"/>
    </source>
</evidence>
<evidence type="ECO:0000256" key="21">
    <source>
        <dbReference type="ARBA" id="ARBA00023257"/>
    </source>
</evidence>
<dbReference type="PANTHER" id="PTHR10082">
    <property type="entry name" value="INTEGRIN BETA SUBUNIT"/>
    <property type="match status" value="1"/>
</dbReference>
<feature type="domain" description="Integrin beta subunit cytoplasmic" evidence="30">
    <location>
        <begin position="734"/>
        <end position="780"/>
    </location>
</feature>
<dbReference type="GO" id="GO:0001954">
    <property type="term" value="P:positive regulation of cell-matrix adhesion"/>
    <property type="evidence" value="ECO:0007669"/>
    <property type="project" value="Ensembl"/>
</dbReference>
<dbReference type="InterPro" id="IPR040622">
    <property type="entry name" value="EGF_integrin_1"/>
</dbReference>
<keyword evidence="22" id="KW-0966">Cell projection</keyword>
<evidence type="ECO:0000256" key="2">
    <source>
        <dbReference type="ARBA" id="ARBA00004282"/>
    </source>
</evidence>
<dbReference type="FunFam" id="2.10.25.10:FF:000036">
    <property type="entry name" value="Integrin beta"/>
    <property type="match status" value="1"/>
</dbReference>
<evidence type="ECO:0000256" key="20">
    <source>
        <dbReference type="ARBA" id="ARBA00023180"/>
    </source>
</evidence>
<dbReference type="GO" id="GO:0070527">
    <property type="term" value="P:platelet aggregation"/>
    <property type="evidence" value="ECO:0007669"/>
    <property type="project" value="Ensembl"/>
</dbReference>
<dbReference type="GO" id="GO:0005178">
    <property type="term" value="F:integrin binding"/>
    <property type="evidence" value="ECO:0007669"/>
    <property type="project" value="Ensembl"/>
</dbReference>
<dbReference type="FunFam" id="2.10.25.10:FF:000075">
    <property type="entry name" value="Integrin beta"/>
    <property type="match status" value="1"/>
</dbReference>
<dbReference type="FunFam" id="3.40.50.410:FF:000002">
    <property type="entry name" value="Integrin beta"/>
    <property type="match status" value="1"/>
</dbReference>
<evidence type="ECO:0000259" key="28">
    <source>
        <dbReference type="SMART" id="SM00187"/>
    </source>
</evidence>
<dbReference type="GO" id="GO:0099149">
    <property type="term" value="P:regulation of postsynaptic neurotransmitter receptor internalization"/>
    <property type="evidence" value="ECO:0007669"/>
    <property type="project" value="Ensembl"/>
</dbReference>
<protein>
    <recommendedName>
        <fullName evidence="24">Integrin beta</fullName>
    </recommendedName>
</protein>
<dbReference type="GO" id="GO:0010595">
    <property type="term" value="P:positive regulation of endothelial cell migration"/>
    <property type="evidence" value="ECO:0007669"/>
    <property type="project" value="Ensembl"/>
</dbReference>
<feature type="chain" id="PRO_5019768964" description="Integrin beta" evidence="27">
    <location>
        <begin position="21"/>
        <end position="1055"/>
    </location>
</feature>
<dbReference type="InterPro" id="IPR016201">
    <property type="entry name" value="PSI"/>
</dbReference>
<dbReference type="STRING" id="8840.ENSAPLP00000004048"/>
<dbReference type="GO" id="GO:0005080">
    <property type="term" value="F:protein kinase C binding"/>
    <property type="evidence" value="ECO:0007669"/>
    <property type="project" value="Ensembl"/>
</dbReference>
<keyword evidence="5" id="KW-0245">EGF-like domain</keyword>
<dbReference type="Pfam" id="PF18372">
    <property type="entry name" value="I-EGF_1"/>
    <property type="match status" value="1"/>
</dbReference>
<dbReference type="Gene3D" id="3.30.1680.10">
    <property type="entry name" value="ligand-binding face of the semaphorins, domain 2"/>
    <property type="match status" value="1"/>
</dbReference>
<evidence type="ECO:0000256" key="11">
    <source>
        <dbReference type="ARBA" id="ARBA00022837"/>
    </source>
</evidence>
<dbReference type="GO" id="GO:0048008">
    <property type="term" value="P:platelet-derived growth factor receptor signaling pathway"/>
    <property type="evidence" value="ECO:0007669"/>
    <property type="project" value="Ensembl"/>
</dbReference>
<dbReference type="GO" id="GO:0048146">
    <property type="term" value="P:positive regulation of fibroblast proliferation"/>
    <property type="evidence" value="ECO:0007669"/>
    <property type="project" value="Ensembl"/>
</dbReference>
<dbReference type="GO" id="GO:0043184">
    <property type="term" value="F:vascular endothelial growth factor receptor 2 binding"/>
    <property type="evidence" value="ECO:0007669"/>
    <property type="project" value="Ensembl"/>
</dbReference>
<dbReference type="GO" id="GO:0010628">
    <property type="term" value="P:positive regulation of gene expression"/>
    <property type="evidence" value="ECO:0007669"/>
    <property type="project" value="Ensembl"/>
</dbReference>
<evidence type="ECO:0000256" key="27">
    <source>
        <dbReference type="SAM" id="SignalP"/>
    </source>
</evidence>
<reference evidence="32" key="3">
    <citation type="submission" date="2025-09" db="UniProtKB">
        <authorList>
            <consortium name="Ensembl"/>
        </authorList>
    </citation>
    <scope>IDENTIFICATION</scope>
</reference>
<dbReference type="SUPFAM" id="SSF69179">
    <property type="entry name" value="Integrin domains"/>
    <property type="match status" value="1"/>
</dbReference>
<reference evidence="32" key="2">
    <citation type="submission" date="2025-08" db="UniProtKB">
        <authorList>
            <consortium name="Ensembl"/>
        </authorList>
    </citation>
    <scope>IDENTIFICATION</scope>
</reference>
<dbReference type="GO" id="GO:0072378">
    <property type="term" value="P:blood coagulation, fibrin clot formation"/>
    <property type="evidence" value="ECO:0007669"/>
    <property type="project" value="Ensembl"/>
</dbReference>
<evidence type="ECO:0000256" key="24">
    <source>
        <dbReference type="RuleBase" id="RU000633"/>
    </source>
</evidence>
<dbReference type="GO" id="GO:0034113">
    <property type="term" value="P:heterotypic cell-cell adhesion"/>
    <property type="evidence" value="ECO:0007669"/>
    <property type="project" value="Ensembl"/>
</dbReference>
<gene>
    <name evidence="32" type="primary">ITGB3</name>
</gene>
<dbReference type="GO" id="GO:0005654">
    <property type="term" value="C:nucleoplasm"/>
    <property type="evidence" value="ECO:0007669"/>
    <property type="project" value="Ensembl"/>
</dbReference>
<dbReference type="GO" id="GO:0046872">
    <property type="term" value="F:metal ion binding"/>
    <property type="evidence" value="ECO:0007669"/>
    <property type="project" value="UniProtKB-KW"/>
</dbReference>
<dbReference type="GO" id="GO:1900748">
    <property type="term" value="P:positive regulation of vascular endothelial growth factor signaling pathway"/>
    <property type="evidence" value="ECO:0007669"/>
    <property type="project" value="Ensembl"/>
</dbReference>
<keyword evidence="10" id="KW-0677">Repeat</keyword>
<keyword evidence="20" id="KW-0325">Glycoprotein</keyword>
<dbReference type="Gene3D" id="4.10.1240.30">
    <property type="match status" value="1"/>
</dbReference>
<dbReference type="PANTHER" id="PTHR10082:SF25">
    <property type="entry name" value="INTEGRIN BETA-3"/>
    <property type="match status" value="1"/>
</dbReference>
<dbReference type="FunFam" id="3.30.1680.10:FF:000002">
    <property type="entry name" value="Integrin beta"/>
    <property type="match status" value="1"/>
</dbReference>
<evidence type="ECO:0000256" key="18">
    <source>
        <dbReference type="ARBA" id="ARBA00023136"/>
    </source>
</evidence>
<keyword evidence="13 24" id="KW-0130">Cell adhesion</keyword>
<dbReference type="HOGENOM" id="CLU_011772_0_1_1"/>
<keyword evidence="14" id="KW-0965">Cell junction</keyword>
<dbReference type="Pfam" id="PF08725">
    <property type="entry name" value="Integrin_b_cyt"/>
    <property type="match status" value="1"/>
</dbReference>
<dbReference type="GO" id="GO:0007044">
    <property type="term" value="P:cell-substrate junction assembly"/>
    <property type="evidence" value="ECO:0007669"/>
    <property type="project" value="Ensembl"/>
</dbReference>
<keyword evidence="8" id="KW-0479">Metal-binding</keyword>
<dbReference type="SUPFAM" id="SSF103575">
    <property type="entry name" value="Plexin repeat"/>
    <property type="match status" value="1"/>
</dbReference>
<keyword evidence="16" id="KW-0770">Synapse</keyword>
<dbReference type="GO" id="GO:0032956">
    <property type="term" value="P:regulation of actin cytoskeleton organization"/>
    <property type="evidence" value="ECO:0007669"/>
    <property type="project" value="Ensembl"/>
</dbReference>
<dbReference type="GO" id="GO:0031527">
    <property type="term" value="C:filopodium membrane"/>
    <property type="evidence" value="ECO:0007669"/>
    <property type="project" value="Ensembl"/>
</dbReference>
<feature type="domain" description="Integrin beta subunit tail" evidence="31">
    <location>
        <begin position="626"/>
        <end position="710"/>
    </location>
</feature>
<dbReference type="GO" id="GO:0005911">
    <property type="term" value="C:cell-cell junction"/>
    <property type="evidence" value="ECO:0007669"/>
    <property type="project" value="Ensembl"/>
</dbReference>
<dbReference type="GO" id="GO:0010888">
    <property type="term" value="P:negative regulation of lipid storage"/>
    <property type="evidence" value="ECO:0007669"/>
    <property type="project" value="Ensembl"/>
</dbReference>
<comment type="similarity">
    <text evidence="3 24">Belongs to the integrin beta chain family.</text>
</comment>
<keyword evidence="21" id="KW-0628">Postsynaptic cell membrane</keyword>
<dbReference type="GO" id="GO:0070051">
    <property type="term" value="F:fibrinogen binding"/>
    <property type="evidence" value="ECO:0007669"/>
    <property type="project" value="TreeGrafter"/>
</dbReference>
<dbReference type="PRINTS" id="PR01186">
    <property type="entry name" value="INTEGRINB"/>
</dbReference>
<dbReference type="GO" id="GO:0001938">
    <property type="term" value="P:positive regulation of endothelial cell proliferation"/>
    <property type="evidence" value="ECO:0007669"/>
    <property type="project" value="Ensembl"/>
</dbReference>
<evidence type="ECO:0000256" key="16">
    <source>
        <dbReference type="ARBA" id="ARBA00023018"/>
    </source>
</evidence>
<dbReference type="GO" id="GO:0019960">
    <property type="term" value="F:C-X3-C chemokine binding"/>
    <property type="evidence" value="ECO:0007669"/>
    <property type="project" value="Ensembl"/>
</dbReference>
<dbReference type="InterPro" id="IPR015812">
    <property type="entry name" value="Integrin_bsu"/>
</dbReference>
<dbReference type="SMART" id="SM00423">
    <property type="entry name" value="PSI"/>
    <property type="match status" value="1"/>
</dbReference>
<evidence type="ECO:0000256" key="12">
    <source>
        <dbReference type="ARBA" id="ARBA00022842"/>
    </source>
</evidence>
<dbReference type="GO" id="GO:0034446">
    <property type="term" value="P:substrate adhesion-dependent cell spreading"/>
    <property type="evidence" value="ECO:0007669"/>
    <property type="project" value="Ensembl"/>
</dbReference>
<feature type="transmembrane region" description="Helical" evidence="26">
    <location>
        <begin position="711"/>
        <end position="733"/>
    </location>
</feature>
<dbReference type="GO" id="GO:0035867">
    <property type="term" value="C:alphav-beta3 integrin-IGF-1-IGF1R complex"/>
    <property type="evidence" value="ECO:0007669"/>
    <property type="project" value="Ensembl"/>
</dbReference>
<dbReference type="SUPFAM" id="SSF53300">
    <property type="entry name" value="vWA-like"/>
    <property type="match status" value="1"/>
</dbReference>
<dbReference type="GO" id="GO:1900026">
    <property type="term" value="P:positive regulation of substrate adhesion-dependent cell spreading"/>
    <property type="evidence" value="ECO:0007669"/>
    <property type="project" value="Ensembl"/>
</dbReference>
<dbReference type="GO" id="GO:0034683">
    <property type="term" value="C:integrin alphav-beta3 complex"/>
    <property type="evidence" value="ECO:0007669"/>
    <property type="project" value="Ensembl"/>
</dbReference>
<feature type="signal peptide" evidence="27">
    <location>
        <begin position="1"/>
        <end position="20"/>
    </location>
</feature>
<dbReference type="GO" id="GO:0007160">
    <property type="term" value="P:cell-matrix adhesion"/>
    <property type="evidence" value="ECO:0007669"/>
    <property type="project" value="Ensembl"/>
</dbReference>
<evidence type="ECO:0000256" key="25">
    <source>
        <dbReference type="SAM" id="MobiDB-lite"/>
    </source>
</evidence>
<dbReference type="GO" id="GO:1903053">
    <property type="term" value="P:regulation of extracellular matrix organization"/>
    <property type="evidence" value="ECO:0007669"/>
    <property type="project" value="Ensembl"/>
</dbReference>
<evidence type="ECO:0000259" key="31">
    <source>
        <dbReference type="SMART" id="SM01242"/>
    </source>
</evidence>
<keyword evidence="33" id="KW-1185">Reference proteome</keyword>
<evidence type="ECO:0000256" key="9">
    <source>
        <dbReference type="ARBA" id="ARBA00022729"/>
    </source>
</evidence>